<dbReference type="AlphaFoldDB" id="A0A0W0FG58"/>
<protein>
    <submittedName>
        <fullName evidence="1">Uncharacterized protein</fullName>
    </submittedName>
</protein>
<evidence type="ECO:0000313" key="1">
    <source>
        <dbReference type="EMBL" id="KTB35325.1"/>
    </source>
</evidence>
<sequence>MSGRPSSEETLLHSPNTVYMQTPHSGTEIEFYGMWEAFASGAVMKCVSVNLIINDIGIISKIISSRMKST</sequence>
<comment type="caution">
    <text evidence="1">The sequence shown here is derived from an EMBL/GenBank/DDBJ whole genome shotgun (WGS) entry which is preliminary data.</text>
</comment>
<organism evidence="1 2">
    <name type="scientific">Moniliophthora roreri</name>
    <name type="common">Frosty pod rot fungus</name>
    <name type="synonym">Monilia roreri</name>
    <dbReference type="NCBI Taxonomy" id="221103"/>
    <lineage>
        <taxon>Eukaryota</taxon>
        <taxon>Fungi</taxon>
        <taxon>Dikarya</taxon>
        <taxon>Basidiomycota</taxon>
        <taxon>Agaricomycotina</taxon>
        <taxon>Agaricomycetes</taxon>
        <taxon>Agaricomycetidae</taxon>
        <taxon>Agaricales</taxon>
        <taxon>Marasmiineae</taxon>
        <taxon>Marasmiaceae</taxon>
        <taxon>Moniliophthora</taxon>
    </lineage>
</organism>
<dbReference type="Proteomes" id="UP000054988">
    <property type="component" value="Unassembled WGS sequence"/>
</dbReference>
<dbReference type="EMBL" id="LATX01001991">
    <property type="protein sequence ID" value="KTB35325.1"/>
    <property type="molecule type" value="Genomic_DNA"/>
</dbReference>
<reference evidence="1 2" key="1">
    <citation type="submission" date="2015-12" db="EMBL/GenBank/DDBJ databases">
        <title>Draft genome sequence of Moniliophthora roreri, the causal agent of frosty pod rot of cacao.</title>
        <authorList>
            <person name="Aime M.C."/>
            <person name="Diaz-Valderrama J.R."/>
            <person name="Kijpornyongpan T."/>
            <person name="Phillips-Mora W."/>
        </authorList>
    </citation>
    <scope>NUCLEOTIDE SEQUENCE [LARGE SCALE GENOMIC DNA]</scope>
    <source>
        <strain evidence="1 2">MCA 2952</strain>
    </source>
</reference>
<proteinExistence type="predicted"/>
<accession>A0A0W0FG58</accession>
<evidence type="ECO:0000313" key="2">
    <source>
        <dbReference type="Proteomes" id="UP000054988"/>
    </source>
</evidence>
<gene>
    <name evidence="1" type="ORF">WG66_12111</name>
</gene>
<name>A0A0W0FG58_MONRR</name>